<protein>
    <submittedName>
        <fullName evidence="1">Uncharacterized protein</fullName>
    </submittedName>
</protein>
<keyword evidence="2" id="KW-1185">Reference proteome</keyword>
<proteinExistence type="predicted"/>
<dbReference type="InterPro" id="IPR011660">
    <property type="entry name" value="VapB-like"/>
</dbReference>
<reference evidence="2" key="1">
    <citation type="journal article" date="2019" name="Int. J. Syst. Evol. Microbiol.">
        <title>The Global Catalogue of Microorganisms (GCM) 10K type strain sequencing project: providing services to taxonomists for standard genome sequencing and annotation.</title>
        <authorList>
            <consortium name="The Broad Institute Genomics Platform"/>
            <consortium name="The Broad Institute Genome Sequencing Center for Infectious Disease"/>
            <person name="Wu L."/>
            <person name="Ma J."/>
        </authorList>
    </citation>
    <scope>NUCLEOTIDE SEQUENCE [LARGE SCALE GENOMIC DNA]</scope>
    <source>
        <strain evidence="2">CGMCC 1.15419</strain>
    </source>
</reference>
<dbReference type="RefSeq" id="WP_188717032.1">
    <property type="nucleotide sequence ID" value="NZ_BMIV01000027.1"/>
</dbReference>
<dbReference type="EMBL" id="BMIV01000027">
    <property type="protein sequence ID" value="GGF80231.1"/>
    <property type="molecule type" value="Genomic_DNA"/>
</dbReference>
<dbReference type="Proteomes" id="UP000640509">
    <property type="component" value="Unassembled WGS sequence"/>
</dbReference>
<comment type="caution">
    <text evidence="1">The sequence shown here is derived from an EMBL/GenBank/DDBJ whole genome shotgun (WGS) entry which is preliminary data.</text>
</comment>
<evidence type="ECO:0000313" key="2">
    <source>
        <dbReference type="Proteomes" id="UP000640509"/>
    </source>
</evidence>
<evidence type="ECO:0000313" key="1">
    <source>
        <dbReference type="EMBL" id="GGF80231.1"/>
    </source>
</evidence>
<dbReference type="Pfam" id="PF07704">
    <property type="entry name" value="PSK_trans_fac"/>
    <property type="match status" value="1"/>
</dbReference>
<sequence length="75" mass="8763">MEKRTIYDERLDDLAQTLADMLGVDKTEAMRLALQNEIERLRSTPTIDDQIATLRETVKNYGRKSTRMVHPSKKR</sequence>
<gene>
    <name evidence="1" type="ORF">GCM10011402_36100</name>
</gene>
<accession>A0ABQ1VNN9</accession>
<organism evidence="1 2">
    <name type="scientific">Paracoccus acridae</name>
    <dbReference type="NCBI Taxonomy" id="1795310"/>
    <lineage>
        <taxon>Bacteria</taxon>
        <taxon>Pseudomonadati</taxon>
        <taxon>Pseudomonadota</taxon>
        <taxon>Alphaproteobacteria</taxon>
        <taxon>Rhodobacterales</taxon>
        <taxon>Paracoccaceae</taxon>
        <taxon>Paracoccus</taxon>
    </lineage>
</organism>
<name>A0ABQ1VNN9_9RHOB</name>